<dbReference type="Gene3D" id="3.40.30.10">
    <property type="entry name" value="Glutaredoxin"/>
    <property type="match status" value="1"/>
</dbReference>
<dbReference type="RefSeq" id="WP_015853281.1">
    <property type="nucleotide sequence ID" value="NC_012881.1"/>
</dbReference>
<evidence type="ECO:0000259" key="1">
    <source>
        <dbReference type="Pfam" id="PF01323"/>
    </source>
</evidence>
<dbReference type="SUPFAM" id="SSF52833">
    <property type="entry name" value="Thioredoxin-like"/>
    <property type="match status" value="1"/>
</dbReference>
<dbReference type="InterPro" id="IPR036249">
    <property type="entry name" value="Thioredoxin-like_sf"/>
</dbReference>
<dbReference type="OrthoDB" id="5452675at2"/>
<gene>
    <name evidence="2" type="ordered locus">Desal_3416</name>
</gene>
<dbReference type="InterPro" id="IPR001853">
    <property type="entry name" value="DSBA-like_thioredoxin_dom"/>
</dbReference>
<accession>C6BSK9</accession>
<dbReference type="AlphaFoldDB" id="C6BSK9"/>
<feature type="domain" description="DSBA-like thioredoxin" evidence="1">
    <location>
        <begin position="107"/>
        <end position="252"/>
    </location>
</feature>
<dbReference type="Proteomes" id="UP000002601">
    <property type="component" value="Chromosome"/>
</dbReference>
<dbReference type="KEGG" id="dsa:Desal_3416"/>
<dbReference type="GO" id="GO:0016491">
    <property type="term" value="F:oxidoreductase activity"/>
    <property type="evidence" value="ECO:0007669"/>
    <property type="project" value="InterPro"/>
</dbReference>
<evidence type="ECO:0000313" key="2">
    <source>
        <dbReference type="EMBL" id="ACS81465.1"/>
    </source>
</evidence>
<name>C6BSK9_MARSD</name>
<protein>
    <submittedName>
        <fullName evidence="2">DSBA oxidoreductase</fullName>
    </submittedName>
</protein>
<organism evidence="2 3">
    <name type="scientific">Maridesulfovibrio salexigens (strain ATCC 14822 / DSM 2638 / NCIMB 8403 / VKM B-1763)</name>
    <name type="common">Desulfovibrio salexigens</name>
    <dbReference type="NCBI Taxonomy" id="526222"/>
    <lineage>
        <taxon>Bacteria</taxon>
        <taxon>Pseudomonadati</taxon>
        <taxon>Thermodesulfobacteriota</taxon>
        <taxon>Desulfovibrionia</taxon>
        <taxon>Desulfovibrionales</taxon>
        <taxon>Desulfovibrionaceae</taxon>
        <taxon>Maridesulfovibrio</taxon>
    </lineage>
</organism>
<dbReference type="Pfam" id="PF01323">
    <property type="entry name" value="DSBA"/>
    <property type="match status" value="1"/>
</dbReference>
<sequence>MLRPALTLLLTSTIFFYAQICGAETSRTVSKEEVRQILKNNPELIFEALQGHEEQLYDLLQVGLEKKNKSRIREGRLKQLNNPKIAALHPDRPVWGSPNGKINIIVFSDFQSATSAKADSIIHELLKKHPEISYRFRHNPLGLHKMSLPAAGYYEALALQDQAKAKKLNRLILKNRLAIKKSGTKKLDELAEKCGADMKQLHRNLNSPQVKARIDGDRKEARKLGLTASPVFLVNGVTVTGAAPIEEFEEVLRMIREN</sequence>
<dbReference type="HOGENOM" id="CLU_000288_47_4_7"/>
<evidence type="ECO:0000313" key="3">
    <source>
        <dbReference type="Proteomes" id="UP000002601"/>
    </source>
</evidence>
<reference evidence="2 3" key="1">
    <citation type="submission" date="2009-06" db="EMBL/GenBank/DDBJ databases">
        <title>Complete sequence of Desulfovibrio salexigens DSM 2638.</title>
        <authorList>
            <consortium name="US DOE Joint Genome Institute"/>
            <person name="Lucas S."/>
            <person name="Copeland A."/>
            <person name="Lapidus A."/>
            <person name="Glavina del Rio T."/>
            <person name="Tice H."/>
            <person name="Bruce D."/>
            <person name="Goodwin L."/>
            <person name="Pitluck S."/>
            <person name="Munk A.C."/>
            <person name="Brettin T."/>
            <person name="Detter J.C."/>
            <person name="Han C."/>
            <person name="Tapia R."/>
            <person name="Larimer F."/>
            <person name="Land M."/>
            <person name="Hauser L."/>
            <person name="Kyrpides N."/>
            <person name="Anderson I."/>
            <person name="Wall J.D."/>
            <person name="Arkin A.P."/>
            <person name="Dehal P."/>
            <person name="Chivian D."/>
            <person name="Giles B."/>
            <person name="Hazen T.C."/>
        </authorList>
    </citation>
    <scope>NUCLEOTIDE SEQUENCE [LARGE SCALE GENOMIC DNA]</scope>
    <source>
        <strain evidence="3">ATCC 14822 / DSM 2638 / NCIMB 8403 / VKM B-1763</strain>
    </source>
</reference>
<proteinExistence type="predicted"/>
<keyword evidence="3" id="KW-1185">Reference proteome</keyword>
<dbReference type="eggNOG" id="COG1651">
    <property type="taxonomic scope" value="Bacteria"/>
</dbReference>
<dbReference type="STRING" id="526222.Desal_3416"/>
<dbReference type="EMBL" id="CP001649">
    <property type="protein sequence ID" value="ACS81465.1"/>
    <property type="molecule type" value="Genomic_DNA"/>
</dbReference>